<dbReference type="Proteomes" id="UP000070700">
    <property type="component" value="Unassembled WGS sequence"/>
</dbReference>
<protein>
    <submittedName>
        <fullName evidence="1">Uncharacterized protein</fullName>
    </submittedName>
</protein>
<dbReference type="AlphaFoldDB" id="A0A194XEZ7"/>
<proteinExistence type="predicted"/>
<sequence>MRDLGEQDRDLSLHRSPFAASVPFPGSIPRSSCSQTLRLWGDNHRTTVRAIASAKCWEMASAKGCLILVDLRPEKKGRQRSPSKRGYDWSICALSEFEFELRSQVMFMIPAIVVSQQPYHAVSVTGTRHWRFCLATLHAALYGLSDVDPATRLKTF</sequence>
<gene>
    <name evidence="1" type="ORF">LY89DRAFT_46422</name>
</gene>
<evidence type="ECO:0000313" key="2">
    <source>
        <dbReference type="Proteomes" id="UP000070700"/>
    </source>
</evidence>
<accession>A0A194XEZ7</accession>
<name>A0A194XEZ7_MOLSC</name>
<organism evidence="1 2">
    <name type="scientific">Mollisia scopiformis</name>
    <name type="common">Conifer needle endophyte fungus</name>
    <name type="synonym">Phialocephala scopiformis</name>
    <dbReference type="NCBI Taxonomy" id="149040"/>
    <lineage>
        <taxon>Eukaryota</taxon>
        <taxon>Fungi</taxon>
        <taxon>Dikarya</taxon>
        <taxon>Ascomycota</taxon>
        <taxon>Pezizomycotina</taxon>
        <taxon>Leotiomycetes</taxon>
        <taxon>Helotiales</taxon>
        <taxon>Mollisiaceae</taxon>
        <taxon>Mollisia</taxon>
    </lineage>
</organism>
<reference evidence="1 2" key="1">
    <citation type="submission" date="2015-10" db="EMBL/GenBank/DDBJ databases">
        <title>Full genome of DAOMC 229536 Phialocephala scopiformis, a fungal endophyte of spruce producing the potent anti-insectan compound rugulosin.</title>
        <authorList>
            <consortium name="DOE Joint Genome Institute"/>
            <person name="Walker A.K."/>
            <person name="Frasz S.L."/>
            <person name="Seifert K.A."/>
            <person name="Miller J.D."/>
            <person name="Mondo S.J."/>
            <person name="Labutti K."/>
            <person name="Lipzen A."/>
            <person name="Dockter R."/>
            <person name="Kennedy M."/>
            <person name="Grigoriev I.V."/>
            <person name="Spatafora J.W."/>
        </authorList>
    </citation>
    <scope>NUCLEOTIDE SEQUENCE [LARGE SCALE GENOMIC DNA]</scope>
    <source>
        <strain evidence="1 2">CBS 120377</strain>
    </source>
</reference>
<dbReference type="KEGG" id="psco:LY89DRAFT_46422"/>
<dbReference type="RefSeq" id="XP_018072697.1">
    <property type="nucleotide sequence ID" value="XM_018207704.1"/>
</dbReference>
<dbReference type="InParanoid" id="A0A194XEZ7"/>
<dbReference type="EMBL" id="KQ947413">
    <property type="protein sequence ID" value="KUJ18342.1"/>
    <property type="molecule type" value="Genomic_DNA"/>
</dbReference>
<dbReference type="GeneID" id="28817430"/>
<keyword evidence="2" id="KW-1185">Reference proteome</keyword>
<evidence type="ECO:0000313" key="1">
    <source>
        <dbReference type="EMBL" id="KUJ18342.1"/>
    </source>
</evidence>